<dbReference type="STRING" id="46731.A0A3M6TH47"/>
<feature type="region of interest" description="Disordered" evidence="1">
    <location>
        <begin position="1584"/>
        <end position="1603"/>
    </location>
</feature>
<dbReference type="SMART" id="SM00295">
    <property type="entry name" value="B41"/>
    <property type="match status" value="1"/>
</dbReference>
<feature type="compositionally biased region" description="Basic and acidic residues" evidence="1">
    <location>
        <begin position="866"/>
        <end position="881"/>
    </location>
</feature>
<dbReference type="SUPFAM" id="SSF47031">
    <property type="entry name" value="Second domain of FERM"/>
    <property type="match status" value="1"/>
</dbReference>
<dbReference type="CDD" id="cd14473">
    <property type="entry name" value="FERM_B-lobe"/>
    <property type="match status" value="1"/>
</dbReference>
<comment type="caution">
    <text evidence="5">The sequence shown here is derived from an EMBL/GenBank/DDBJ whole genome shotgun (WGS) entry which is preliminary data.</text>
</comment>
<feature type="domain" description="WW" evidence="2">
    <location>
        <begin position="61"/>
        <end position="86"/>
    </location>
</feature>
<dbReference type="InterPro" id="IPR000299">
    <property type="entry name" value="FERM_domain"/>
</dbReference>
<dbReference type="InterPro" id="IPR019749">
    <property type="entry name" value="Band_41_domain"/>
</dbReference>
<evidence type="ECO:0000313" key="6">
    <source>
        <dbReference type="Proteomes" id="UP000275408"/>
    </source>
</evidence>
<dbReference type="SUPFAM" id="SSF50156">
    <property type="entry name" value="PDZ domain-like"/>
    <property type="match status" value="1"/>
</dbReference>
<feature type="compositionally biased region" description="Basic and acidic residues" evidence="1">
    <location>
        <begin position="1718"/>
        <end position="1737"/>
    </location>
</feature>
<dbReference type="SMART" id="SM00456">
    <property type="entry name" value="WW"/>
    <property type="match status" value="2"/>
</dbReference>
<dbReference type="SUPFAM" id="SSF50729">
    <property type="entry name" value="PH domain-like"/>
    <property type="match status" value="1"/>
</dbReference>
<reference evidence="5 6" key="1">
    <citation type="journal article" date="2018" name="Sci. Rep.">
        <title>Comparative analysis of the Pocillopora damicornis genome highlights role of immune system in coral evolution.</title>
        <authorList>
            <person name="Cunning R."/>
            <person name="Bay R.A."/>
            <person name="Gillette P."/>
            <person name="Baker A.C."/>
            <person name="Traylor-Knowles N."/>
        </authorList>
    </citation>
    <scope>NUCLEOTIDE SEQUENCE [LARGE SCALE GENOMIC DNA]</scope>
    <source>
        <strain evidence="5">RSMAS</strain>
        <tissue evidence="5">Whole animal</tissue>
    </source>
</reference>
<dbReference type="PROSITE" id="PS50057">
    <property type="entry name" value="FERM_3"/>
    <property type="match status" value="1"/>
</dbReference>
<evidence type="ECO:0000259" key="4">
    <source>
        <dbReference type="PROSITE" id="PS50106"/>
    </source>
</evidence>
<feature type="compositionally biased region" description="Basic residues" evidence="1">
    <location>
        <begin position="1694"/>
        <end position="1703"/>
    </location>
</feature>
<dbReference type="Pfam" id="PF00595">
    <property type="entry name" value="PDZ"/>
    <property type="match status" value="1"/>
</dbReference>
<dbReference type="PANTHER" id="PTHR46221">
    <property type="entry name" value="FERM AND PDZ DOMAIN-CONTAINING PROTEIN FAMILY MEMBER"/>
    <property type="match status" value="1"/>
</dbReference>
<protein>
    <recommendedName>
        <fullName evidence="7">FERM and PDZ domain-containing protein 4</fullName>
    </recommendedName>
</protein>
<evidence type="ECO:0000313" key="5">
    <source>
        <dbReference type="EMBL" id="RMX40554.1"/>
    </source>
</evidence>
<accession>A0A3M6TH47</accession>
<feature type="region of interest" description="Disordered" evidence="1">
    <location>
        <begin position="1686"/>
        <end position="1770"/>
    </location>
</feature>
<dbReference type="InterPro" id="IPR035963">
    <property type="entry name" value="FERM_2"/>
</dbReference>
<dbReference type="PROSITE" id="PS50106">
    <property type="entry name" value="PDZ"/>
    <property type="match status" value="1"/>
</dbReference>
<feature type="domain" description="FERM" evidence="3">
    <location>
        <begin position="237"/>
        <end position="574"/>
    </location>
</feature>
<evidence type="ECO:0000259" key="3">
    <source>
        <dbReference type="PROSITE" id="PS50057"/>
    </source>
</evidence>
<gene>
    <name evidence="5" type="ORF">pdam_00007464</name>
</gene>
<dbReference type="Gene3D" id="3.10.20.90">
    <property type="entry name" value="Phosphatidylinositol 3-kinase Catalytic Subunit, Chain A, domain 1"/>
    <property type="match status" value="1"/>
</dbReference>
<dbReference type="EMBL" id="RCHS01003618">
    <property type="protein sequence ID" value="RMX40554.1"/>
    <property type="molecule type" value="Genomic_DNA"/>
</dbReference>
<dbReference type="PANTHER" id="PTHR46221:SF3">
    <property type="entry name" value="FERM AND PDZ DOMAIN-CONTAINING PROTEIN 4"/>
    <property type="match status" value="1"/>
</dbReference>
<dbReference type="SUPFAM" id="SSF54236">
    <property type="entry name" value="Ubiquitin-like"/>
    <property type="match status" value="1"/>
</dbReference>
<sequence length="2059" mass="229890">MAVSNESANSDKASPSLLLYGKQLSPEWKAISTTGQRIYFVNQRTRSSHWFPPPEFWTSKLGLPYGWEAALDDHDRKYYIKYVTKTGGLGEWKQYYEVGYTGLMINGEGEGFGFVAGSEKPVVIRSVIANGPSHDKLFANDQILKVNEKDVRSAAQADVISLIKSATDRIEIEVVASEDVQDTKNQHNRKSSLMSRTTRERRRSTPVSVRFADEPALVQVIGPMEPIRRSSVPLIPNVLKVFLENGQTRSFRYDSDTTVEEIFSSFSSKLDIKSMEHFSLILSGPKKGQVSYIQNYEKISEIYTNRNCSSVNCICKLVIAYFCGYALACKFVPKDNDELQSEDPNTFEYLYAQVSNRVVEGFYGLDLKYDTAIKLAALQIQQKAMEAAAGRPMKISVRQVEKEFGGLEKFVASDLLNNMKEKELRKTLDQQIKQNETLASPGERYMSSLQCKLHYLNLAVEMFSYGGRYFDAKLLDKENGGPSLKKAKKQHITVLINLKYGVSQVLRGKVNVLCQLAELQEITGFSIRREEDNKRLLQIKLQEGKKLQLICTTLDCLDMIALITGYYKVYVDNTSNTPLPVENEETWPFSFRKSSPRKDAPDYYSRHRVVPDVWSYPSRFQISSAIKKPQLENSKPFTEHKDVFIDFSSAPPRYKVNETAISEESEPEDIMVSESTSQRQNGEIDIDHGQESPQHDSIKTESVNSSEEDLIDIHEDDSAGLVLFDKDHELLEPASSILKCAPDEESFGALVTDAGSKAFETVSIDRSDSSDKLHHSQMNNSTHDERLFIDVEEGHEEISSDTEDDKADENELGPYLESSERSLCHTDINQNVLCDYSSTKMPSLANDSNIARSAFSEPDPSIATDPLRDRRQSPSKALDFDESKFDNTGIDVVDFHDKKTSQESVEQGCALSLRLNDLDSYENERGDGYEREVQSIESVQRLDELELKTGLSLNSYEFAAGNEDDLLDSIDSHHISLDFSEESEAETVSTTSDDGESLWSLFPQYFRPSGHLMHSSNNSVDFSLAEEDQYENGENSETERGVALLSVKVLSARDESSPNIGSRDNETISLDNCDELSTASSESLEETYEVNAEIHSESEEVSEDSGYVNSKENGKSSRGEIHNKVEETSSSSPNISRHACRTNICEISPANFCNDALLVAETRYTLDCDQYTEEQFLENFKSTEMLKGSEVPSHLSDALVKHTIVGNAEILSNESFSPKNLDDRGTFVDRSYSPSDWIIPSPPTPTPELQDTDIPIVSPPPLSTTPDGGRLDEELMCLIVPLPPTSVDILPNISGIKIASPPPLDFSDSELERLMDDYDDVKFLSLTDDHKLAKTNGLVSIENYDTNFTEDKKLQVKKVAADLPMTQKESPALLSRKESIHSPAENLSKSNQSRAKNFPSTFTSHIFESHVSPDPPSACVPSTFFDLNTGLKCDKDSQKQDDVLDKGIVKGSGNLDISMRNDKSIKTELGASPASDQSTQKIIEQCRRFPSKQKPPVPPKPRIFRSWSVSGEKTVSLPKNPTDGKATCKLSTTGARYPGNGRLGSIANLSPVKSSNMPEVTSTKNIDHSLRQVLLSCNQTIMVHSQQKSSPPTSIGQKDDPSRTEINLRREKLISKKSLSFTFTSPYVPAPYSTSRMQNLTLTTSPAERLHGLTRCKDNNNFCAGNSSGASERNCVNAVHFQGPIVKPASPLHKSCRNSRHPSRNLSGDDPESTFVKQRNESSDQHQADPEHHEEKCNSTFSPSPLPDSPPPPLPKSSPPATIPSFDLEDFDNDEPLIETFCDDALNYSVESNTSPDLTSLNKDLKFKLSSDSVEKSRSGYFERRDGESALSASLTSSSLCRERRSLSEDWSAHSNSFFLNGRTKRRSVAFEESSQLDDDVAKDSSHKLEEFQIKAFRAKSYHVCEEGLSKVNFLMNRLELCLKKTALNAQTNGENRTWLLNFQNNARFLACDVKVISSSIKRGSPQVVSAVKTSLDSLEKVVESCENTYSILNDTCDQNGRHIIAMVKEVVEQYRDILCTVKATSFQQPDNPDVEVLVIKTNALTTLIDSVIRALRRH</sequence>
<dbReference type="OrthoDB" id="5859304at2759"/>
<dbReference type="CDD" id="cd00201">
    <property type="entry name" value="WW"/>
    <property type="match status" value="1"/>
</dbReference>
<dbReference type="InterPro" id="IPR001478">
    <property type="entry name" value="PDZ"/>
</dbReference>
<feature type="region of interest" description="Disordered" evidence="1">
    <location>
        <begin position="850"/>
        <end position="881"/>
    </location>
</feature>
<dbReference type="Pfam" id="PF00373">
    <property type="entry name" value="FERM_M"/>
    <property type="match status" value="1"/>
</dbReference>
<dbReference type="Gene3D" id="1.20.80.10">
    <property type="match status" value="1"/>
</dbReference>
<feature type="region of interest" description="Disordered" evidence="1">
    <location>
        <begin position="660"/>
        <end position="702"/>
    </location>
</feature>
<name>A0A3M6TH47_POCDA</name>
<feature type="region of interest" description="Disordered" evidence="1">
    <location>
        <begin position="1236"/>
        <end position="1265"/>
    </location>
</feature>
<feature type="region of interest" description="Disordered" evidence="1">
    <location>
        <begin position="1077"/>
        <end position="1136"/>
    </location>
</feature>
<dbReference type="Pfam" id="PF21989">
    <property type="entry name" value="RA_2"/>
    <property type="match status" value="1"/>
</dbReference>
<feature type="compositionally biased region" description="Basic and acidic residues" evidence="1">
    <location>
        <begin position="685"/>
        <end position="699"/>
    </location>
</feature>
<feature type="region of interest" description="Disordered" evidence="1">
    <location>
        <begin position="1369"/>
        <end position="1395"/>
    </location>
</feature>
<feature type="compositionally biased region" description="Basic and acidic residues" evidence="1">
    <location>
        <begin position="1112"/>
        <end position="1127"/>
    </location>
</feature>
<feature type="region of interest" description="Disordered" evidence="1">
    <location>
        <begin position="766"/>
        <end position="786"/>
    </location>
</feature>
<organism evidence="5 6">
    <name type="scientific">Pocillopora damicornis</name>
    <name type="common">Cauliflower coral</name>
    <name type="synonym">Millepora damicornis</name>
    <dbReference type="NCBI Taxonomy" id="46731"/>
    <lineage>
        <taxon>Eukaryota</taxon>
        <taxon>Metazoa</taxon>
        <taxon>Cnidaria</taxon>
        <taxon>Anthozoa</taxon>
        <taxon>Hexacorallia</taxon>
        <taxon>Scleractinia</taxon>
        <taxon>Astrocoeniina</taxon>
        <taxon>Pocilloporidae</taxon>
        <taxon>Pocillopora</taxon>
    </lineage>
</organism>
<feature type="compositionally biased region" description="Pro residues" evidence="1">
    <location>
        <begin position="1744"/>
        <end position="1762"/>
    </location>
</feature>
<keyword evidence="6" id="KW-1185">Reference proteome</keyword>
<dbReference type="SUPFAM" id="SSF51045">
    <property type="entry name" value="WW domain"/>
    <property type="match status" value="1"/>
</dbReference>
<feature type="region of interest" description="Disordered" evidence="1">
    <location>
        <begin position="181"/>
        <end position="206"/>
    </location>
</feature>
<proteinExistence type="predicted"/>
<dbReference type="InterPro" id="IPR014352">
    <property type="entry name" value="FERM/acyl-CoA-bd_prot_sf"/>
</dbReference>
<dbReference type="InterPro" id="IPR036020">
    <property type="entry name" value="WW_dom_sf"/>
</dbReference>
<dbReference type="InterPro" id="IPR019748">
    <property type="entry name" value="FERM_central"/>
</dbReference>
<feature type="domain" description="PDZ" evidence="4">
    <location>
        <begin position="100"/>
        <end position="178"/>
    </location>
</feature>
<feature type="compositionally biased region" description="Polar residues" evidence="1">
    <location>
        <begin position="1385"/>
        <end position="1395"/>
    </location>
</feature>
<evidence type="ECO:0000259" key="2">
    <source>
        <dbReference type="PROSITE" id="PS50020"/>
    </source>
</evidence>
<dbReference type="PROSITE" id="PS50020">
    <property type="entry name" value="WW_DOMAIN_2"/>
    <property type="match status" value="2"/>
</dbReference>
<dbReference type="Gene3D" id="2.30.42.10">
    <property type="match status" value="1"/>
</dbReference>
<feature type="compositionally biased region" description="Polar residues" evidence="1">
    <location>
        <begin position="1584"/>
        <end position="1596"/>
    </location>
</feature>
<evidence type="ECO:0008006" key="7">
    <source>
        <dbReference type="Google" id="ProtNLM"/>
    </source>
</evidence>
<feature type="domain" description="WW" evidence="2">
    <location>
        <begin position="22"/>
        <end position="55"/>
    </location>
</feature>
<feature type="compositionally biased region" description="Acidic residues" evidence="1">
    <location>
        <begin position="661"/>
        <end position="671"/>
    </location>
</feature>
<dbReference type="Proteomes" id="UP000275408">
    <property type="component" value="Unassembled WGS sequence"/>
</dbReference>
<dbReference type="InterPro" id="IPR029071">
    <property type="entry name" value="Ubiquitin-like_domsf"/>
</dbReference>
<dbReference type="SMART" id="SM00228">
    <property type="entry name" value="PDZ"/>
    <property type="match status" value="1"/>
</dbReference>
<dbReference type="Gene3D" id="2.20.70.10">
    <property type="match status" value="1"/>
</dbReference>
<dbReference type="InterPro" id="IPR001202">
    <property type="entry name" value="WW_dom"/>
</dbReference>
<dbReference type="InterPro" id="IPR036034">
    <property type="entry name" value="PDZ_sf"/>
</dbReference>
<evidence type="ECO:0000256" key="1">
    <source>
        <dbReference type="SAM" id="MobiDB-lite"/>
    </source>
</evidence>
<dbReference type="InterPro" id="IPR011993">
    <property type="entry name" value="PH-like_dom_sf"/>
</dbReference>
<dbReference type="Gene3D" id="2.30.29.30">
    <property type="entry name" value="Pleckstrin-homology domain (PH domain)/Phosphotyrosine-binding domain (PTB)"/>
    <property type="match status" value="1"/>
</dbReference>